<dbReference type="Proteomes" id="UP001595528">
    <property type="component" value="Unassembled WGS sequence"/>
</dbReference>
<keyword evidence="3" id="KW-1185">Reference proteome</keyword>
<accession>A0ABV7KZK6</accession>
<organism evidence="2 3">
    <name type="scientific">Marinibaculum pumilum</name>
    <dbReference type="NCBI Taxonomy" id="1766165"/>
    <lineage>
        <taxon>Bacteria</taxon>
        <taxon>Pseudomonadati</taxon>
        <taxon>Pseudomonadota</taxon>
        <taxon>Alphaproteobacteria</taxon>
        <taxon>Rhodospirillales</taxon>
        <taxon>Rhodospirillaceae</taxon>
        <taxon>Marinibaculum</taxon>
    </lineage>
</organism>
<evidence type="ECO:0000256" key="1">
    <source>
        <dbReference type="SAM" id="MobiDB-lite"/>
    </source>
</evidence>
<comment type="caution">
    <text evidence="2">The sequence shown here is derived from an EMBL/GenBank/DDBJ whole genome shotgun (WGS) entry which is preliminary data.</text>
</comment>
<feature type="region of interest" description="Disordered" evidence="1">
    <location>
        <begin position="134"/>
        <end position="161"/>
    </location>
</feature>
<sequence length="456" mass="45726">QDGTGQPIVRTGSGIYLLADGPKVGQGGPALGQEVLLRLVPTPAAARGGVTFALLPGGAAQGSGAAMALVRPEALTPEAMARFGLAATGSSGTPAIAAGHRLDATFLAPAAGGTGSWPAGQGFAAMVRVVGQNPAAQGGPPGGGGPGGPVPGSAGTLPAGTMPAAALPGSAAAAAPPAPVDTSAALVLNGRVLGPGPSGGTLVQTSAGTFLLQTGQPWSGGLSVTMSLTPADALPAMPMAAAQALGRGWPALDAAMAQLAAQQPGLATALRSGPIPGPNSGFTAAFIAFLSALRGGGLQGWLGPEAGRSLERGPHGAQLADDLAFFSMLLDDRLDGDWRMLALPYADGEKLRQLTVYMRDRRKKQEEGDPGSRFVVALDLSTTGTMQIDGLVRQKRLDLALRTDRLVPKAWQGDIQGIFDEALAITGMTGRLVFQHGREALLDLPQPGAAQRTISA</sequence>
<evidence type="ECO:0000313" key="2">
    <source>
        <dbReference type="EMBL" id="MFC3227767.1"/>
    </source>
</evidence>
<name>A0ABV7KZK6_9PROT</name>
<evidence type="ECO:0000313" key="3">
    <source>
        <dbReference type="Proteomes" id="UP001595528"/>
    </source>
</evidence>
<reference evidence="3" key="1">
    <citation type="journal article" date="2019" name="Int. J. Syst. Evol. Microbiol.">
        <title>The Global Catalogue of Microorganisms (GCM) 10K type strain sequencing project: providing services to taxonomists for standard genome sequencing and annotation.</title>
        <authorList>
            <consortium name="The Broad Institute Genomics Platform"/>
            <consortium name="The Broad Institute Genome Sequencing Center for Infectious Disease"/>
            <person name="Wu L."/>
            <person name="Ma J."/>
        </authorList>
    </citation>
    <scope>NUCLEOTIDE SEQUENCE [LARGE SCALE GENOMIC DNA]</scope>
    <source>
        <strain evidence="3">KCTC 42964</strain>
    </source>
</reference>
<feature type="non-terminal residue" evidence="2">
    <location>
        <position position="1"/>
    </location>
</feature>
<gene>
    <name evidence="2" type="ORF">ACFOGJ_11025</name>
</gene>
<dbReference type="EMBL" id="JBHRTR010000025">
    <property type="protein sequence ID" value="MFC3227767.1"/>
    <property type="molecule type" value="Genomic_DNA"/>
</dbReference>
<protein>
    <submittedName>
        <fullName evidence="2">Uncharacterized protein</fullName>
    </submittedName>
</protein>
<proteinExistence type="predicted"/>